<organism evidence="2">
    <name type="scientific">Tanacetum cinerariifolium</name>
    <name type="common">Dalmatian daisy</name>
    <name type="synonym">Chrysanthemum cinerariifolium</name>
    <dbReference type="NCBI Taxonomy" id="118510"/>
    <lineage>
        <taxon>Eukaryota</taxon>
        <taxon>Viridiplantae</taxon>
        <taxon>Streptophyta</taxon>
        <taxon>Embryophyta</taxon>
        <taxon>Tracheophyta</taxon>
        <taxon>Spermatophyta</taxon>
        <taxon>Magnoliopsida</taxon>
        <taxon>eudicotyledons</taxon>
        <taxon>Gunneridae</taxon>
        <taxon>Pentapetalae</taxon>
        <taxon>asterids</taxon>
        <taxon>campanulids</taxon>
        <taxon>Asterales</taxon>
        <taxon>Asteraceae</taxon>
        <taxon>Asteroideae</taxon>
        <taxon>Anthemideae</taxon>
        <taxon>Anthemidinae</taxon>
        <taxon>Tanacetum</taxon>
    </lineage>
</organism>
<evidence type="ECO:0008006" key="3">
    <source>
        <dbReference type="Google" id="ProtNLM"/>
    </source>
</evidence>
<dbReference type="InterPro" id="IPR043128">
    <property type="entry name" value="Rev_trsase/Diguanyl_cyclase"/>
</dbReference>
<dbReference type="PANTHER" id="PTHR24559">
    <property type="entry name" value="TRANSPOSON TY3-I GAG-POL POLYPROTEIN"/>
    <property type="match status" value="1"/>
</dbReference>
<dbReference type="InterPro" id="IPR053134">
    <property type="entry name" value="RNA-dir_DNA_polymerase"/>
</dbReference>
<comment type="caution">
    <text evidence="2">The sequence shown here is derived from an EMBL/GenBank/DDBJ whole genome shotgun (WGS) entry which is preliminary data.</text>
</comment>
<dbReference type="PANTHER" id="PTHR24559:SF444">
    <property type="entry name" value="REVERSE TRANSCRIPTASE DOMAIN-CONTAINING PROTEIN"/>
    <property type="match status" value="1"/>
</dbReference>
<dbReference type="Gene3D" id="3.30.70.270">
    <property type="match status" value="1"/>
</dbReference>
<evidence type="ECO:0000313" key="2">
    <source>
        <dbReference type="EMBL" id="GEW74999.1"/>
    </source>
</evidence>
<dbReference type="EMBL" id="BKCJ010072171">
    <property type="protein sequence ID" value="GEW74999.1"/>
    <property type="molecule type" value="Genomic_DNA"/>
</dbReference>
<dbReference type="SUPFAM" id="SSF56672">
    <property type="entry name" value="DNA/RNA polymerases"/>
    <property type="match status" value="1"/>
</dbReference>
<sequence>MWKNGSPGQRHLTRWSKEQGTWTGESEDGGSSPEIMYEHCFKGLSTRTRSKLRIMNVPLVRFSGEVYHHLGVIDLRVMMGKDTDEKPWGSKFHHPLNDQVTNGRQSSHNGNQQGGPSRMQTDRGNIKLYEGDAMAPSYGVAHKDMGKGGTLGPGHPMQKRPQGCGYDKEGPLPWMDRQRDFGPTKGQQLAVHINFTYLNKEGNQIWMSKEDEVKTTFRTDIGVFYYTQMPKGLKNSGDTYQMLMDMVFEKVNMKLNPNECVFGIENGKFLEYVVTLEGTRVDPEKARAITG</sequence>
<name>A0A699GWR5_TANCI</name>
<evidence type="ECO:0000256" key="1">
    <source>
        <dbReference type="SAM" id="MobiDB-lite"/>
    </source>
</evidence>
<reference evidence="2" key="1">
    <citation type="journal article" date="2019" name="Sci. Rep.">
        <title>Draft genome of Tanacetum cinerariifolium, the natural source of mosquito coil.</title>
        <authorList>
            <person name="Yamashiro T."/>
            <person name="Shiraishi A."/>
            <person name="Satake H."/>
            <person name="Nakayama K."/>
        </authorList>
    </citation>
    <scope>NUCLEOTIDE SEQUENCE</scope>
</reference>
<gene>
    <name evidence="2" type="ORF">Tci_246975</name>
</gene>
<accession>A0A699GWR5</accession>
<proteinExistence type="predicted"/>
<protein>
    <recommendedName>
        <fullName evidence="3">Reverse transcriptase domain-containing protein</fullName>
    </recommendedName>
</protein>
<dbReference type="AlphaFoldDB" id="A0A699GWR5"/>
<feature type="region of interest" description="Disordered" evidence="1">
    <location>
        <begin position="1"/>
        <end position="33"/>
    </location>
</feature>
<dbReference type="InterPro" id="IPR043502">
    <property type="entry name" value="DNA/RNA_pol_sf"/>
</dbReference>
<dbReference type="Gene3D" id="3.10.10.10">
    <property type="entry name" value="HIV Type 1 Reverse Transcriptase, subunit A, domain 1"/>
    <property type="match status" value="1"/>
</dbReference>
<feature type="region of interest" description="Disordered" evidence="1">
    <location>
        <begin position="86"/>
        <end position="123"/>
    </location>
</feature>
<feature type="compositionally biased region" description="Polar residues" evidence="1">
    <location>
        <begin position="98"/>
        <end position="119"/>
    </location>
</feature>